<evidence type="ECO:0000313" key="14">
    <source>
        <dbReference type="EMBL" id="MCX2523018.1"/>
    </source>
</evidence>
<dbReference type="HAMAP" id="MF_01487">
    <property type="entry name" value="RecD"/>
    <property type="match status" value="1"/>
</dbReference>
<evidence type="ECO:0000256" key="2">
    <source>
        <dbReference type="ARBA" id="ARBA00022741"/>
    </source>
</evidence>
<keyword evidence="1 11" id="KW-0540">Nuclease</keyword>
<comment type="miscellaneous">
    <text evidence="11">In the RecBCD complex, RecB has a slow 3'-5' helicase, an exonuclease activity and loads RecA onto ssDNA, RecD has a fast 5'-3' helicase activity, while RecC stimulates the ATPase and processivity of the RecB helicase and contributes to recognition of the Chi site.</text>
</comment>
<dbReference type="PANTHER" id="PTHR43788:SF6">
    <property type="entry name" value="DNA HELICASE B"/>
    <property type="match status" value="1"/>
</dbReference>
<keyword evidence="7 11" id="KW-0067">ATP-binding</keyword>
<name>A0AA41ZK08_9GAMM</name>
<comment type="caution">
    <text evidence="14">The sequence shown here is derived from an EMBL/GenBank/DDBJ whole genome shotgun (WGS) entry which is preliminary data.</text>
</comment>
<dbReference type="GO" id="GO:0043139">
    <property type="term" value="F:5'-3' DNA helicase activity"/>
    <property type="evidence" value="ECO:0007669"/>
    <property type="project" value="UniProtKB-UniRule"/>
</dbReference>
<dbReference type="GO" id="GO:0008854">
    <property type="term" value="F:exodeoxyribonuclease V activity"/>
    <property type="evidence" value="ECO:0007669"/>
    <property type="project" value="InterPro"/>
</dbReference>
<organism evidence="14 15">
    <name type="scientific">Larsenimonas rhizosphaerae</name>
    <dbReference type="NCBI Taxonomy" id="2944682"/>
    <lineage>
        <taxon>Bacteria</taxon>
        <taxon>Pseudomonadati</taxon>
        <taxon>Pseudomonadota</taxon>
        <taxon>Gammaproteobacteria</taxon>
        <taxon>Oceanospirillales</taxon>
        <taxon>Halomonadaceae</taxon>
        <taxon>Larsenimonas</taxon>
    </lineage>
</organism>
<keyword evidence="3 11" id="KW-0227">DNA damage</keyword>
<evidence type="ECO:0000256" key="11">
    <source>
        <dbReference type="HAMAP-Rule" id="MF_01487"/>
    </source>
</evidence>
<dbReference type="InterPro" id="IPR006344">
    <property type="entry name" value="RecD"/>
</dbReference>
<dbReference type="GO" id="GO:0009338">
    <property type="term" value="C:exodeoxyribonuclease V complex"/>
    <property type="evidence" value="ECO:0007669"/>
    <property type="project" value="InterPro"/>
</dbReference>
<protein>
    <recommendedName>
        <fullName evidence="11">RecBCD enzyme subunit RecD</fullName>
        <ecNumber evidence="11">5.6.2.3</ecNumber>
    </recommendedName>
    <alternativeName>
        <fullName evidence="11">DNA 5'-3' helicase subunit RecD</fullName>
    </alternativeName>
    <alternativeName>
        <fullName evidence="11">Exonuclease V subunit RecD</fullName>
        <shortName evidence="11">ExoV subunit RecD</shortName>
    </alternativeName>
    <alternativeName>
        <fullName evidence="11">Helicase/nuclease RecBCD subunit RecD</fullName>
    </alternativeName>
</protein>
<dbReference type="Proteomes" id="UP001165678">
    <property type="component" value="Unassembled WGS sequence"/>
</dbReference>
<dbReference type="InterPro" id="IPR027785">
    <property type="entry name" value="UvrD-like_helicase_C"/>
</dbReference>
<evidence type="ECO:0000313" key="15">
    <source>
        <dbReference type="Proteomes" id="UP001165678"/>
    </source>
</evidence>
<dbReference type="EC" id="5.6.2.3" evidence="11"/>
<dbReference type="CDD" id="cd18809">
    <property type="entry name" value="SF1_C_RecD"/>
    <property type="match status" value="1"/>
</dbReference>
<dbReference type="SUPFAM" id="SSF52540">
    <property type="entry name" value="P-loop containing nucleoside triphosphate hydrolases"/>
    <property type="match status" value="2"/>
</dbReference>
<dbReference type="GO" id="GO:0005524">
    <property type="term" value="F:ATP binding"/>
    <property type="evidence" value="ECO:0007669"/>
    <property type="project" value="UniProtKB-UniRule"/>
</dbReference>
<evidence type="ECO:0000259" key="13">
    <source>
        <dbReference type="SMART" id="SM00382"/>
    </source>
</evidence>
<evidence type="ECO:0000256" key="12">
    <source>
        <dbReference type="SAM" id="MobiDB-lite"/>
    </source>
</evidence>
<dbReference type="CDD" id="cd17933">
    <property type="entry name" value="DEXSc_RecD-like"/>
    <property type="match status" value="1"/>
</dbReference>
<keyword evidence="9 11" id="KW-0234">DNA repair</keyword>
<comment type="similarity">
    <text evidence="11">Belongs to the RecD family.</text>
</comment>
<dbReference type="SMART" id="SM00382">
    <property type="entry name" value="AAA"/>
    <property type="match status" value="1"/>
</dbReference>
<dbReference type="Gene3D" id="3.40.50.300">
    <property type="entry name" value="P-loop containing nucleotide triphosphate hydrolases"/>
    <property type="match status" value="3"/>
</dbReference>
<feature type="binding site" evidence="11">
    <location>
        <begin position="202"/>
        <end position="209"/>
    </location>
    <ligand>
        <name>ATP</name>
        <dbReference type="ChEBI" id="CHEBI:30616"/>
    </ligand>
</feature>
<dbReference type="Pfam" id="PF21185">
    <property type="entry name" value="RecD_N"/>
    <property type="match status" value="1"/>
</dbReference>
<comment type="function">
    <text evidence="11">A helicase/nuclease that prepares dsDNA breaks (DSB) for recombinational DNA repair. Binds to DSBs and unwinds DNA via a highly rapid and processive ATP-dependent bidirectional helicase activity. Unwinds dsDNA until it encounters a Chi (crossover hotspot instigator) sequence from the 3' direction. Cuts ssDNA a few nucleotides 3' to the Chi site. The properties and activities of the enzyme are changed at Chi. The Chi-altered holoenzyme produces a long 3'-ssDNA overhang and facilitates RecA-binding to the ssDNA for homologous DNA recombination and repair. Holoenzyme degrades any linearized DNA that is unable to undergo homologous recombination. In the holoenzyme this subunit has ssDNA-dependent ATPase and 5'-3' helicase activity. When added to pre-assembled RecBC greatly stimulates nuclease activity and augments holoenzyme processivity. Negatively regulates the RecA-loading ability of RecBCD.</text>
</comment>
<dbReference type="Pfam" id="PF13538">
    <property type="entry name" value="UvrD_C_2"/>
    <property type="match status" value="1"/>
</dbReference>
<dbReference type="RefSeq" id="WP_265895423.1">
    <property type="nucleotide sequence ID" value="NZ_JAPIVE010000001.1"/>
</dbReference>
<comment type="catalytic activity">
    <reaction evidence="11">
        <text>ATP + H2O = ADP + phosphate + H(+)</text>
        <dbReference type="Rhea" id="RHEA:13065"/>
        <dbReference type="ChEBI" id="CHEBI:15377"/>
        <dbReference type="ChEBI" id="CHEBI:15378"/>
        <dbReference type="ChEBI" id="CHEBI:30616"/>
        <dbReference type="ChEBI" id="CHEBI:43474"/>
        <dbReference type="ChEBI" id="CHEBI:456216"/>
        <dbReference type="EC" id="5.6.2.3"/>
    </reaction>
</comment>
<dbReference type="PANTHER" id="PTHR43788">
    <property type="entry name" value="DNA2/NAM7 HELICASE FAMILY MEMBER"/>
    <property type="match status" value="1"/>
</dbReference>
<dbReference type="GO" id="GO:0003677">
    <property type="term" value="F:DNA binding"/>
    <property type="evidence" value="ECO:0007669"/>
    <property type="project" value="UniProtKB-UniRule"/>
</dbReference>
<feature type="domain" description="AAA+ ATPase" evidence="13">
    <location>
        <begin position="194"/>
        <end position="391"/>
    </location>
</feature>
<gene>
    <name evidence="11 14" type="primary">recD</name>
    <name evidence="14" type="ORF">OQ287_02060</name>
</gene>
<keyword evidence="8 11" id="KW-0238">DNA-binding</keyword>
<feature type="region of interest" description="Disordered" evidence="12">
    <location>
        <begin position="638"/>
        <end position="664"/>
    </location>
</feature>
<dbReference type="InterPro" id="IPR003593">
    <property type="entry name" value="AAA+_ATPase"/>
</dbReference>
<keyword evidence="15" id="KW-1185">Reference proteome</keyword>
<evidence type="ECO:0000256" key="1">
    <source>
        <dbReference type="ARBA" id="ARBA00022722"/>
    </source>
</evidence>
<keyword evidence="10 11" id="KW-0413">Isomerase</keyword>
<dbReference type="AlphaFoldDB" id="A0AA41ZK08"/>
<reference evidence="14" key="1">
    <citation type="submission" date="2022-11" db="EMBL/GenBank/DDBJ databases">
        <title>Larsenimonas rhizosphaerae sp. nov., isolated from a tidal mudflat.</title>
        <authorList>
            <person name="Lee S.D."/>
            <person name="Kim I.S."/>
        </authorList>
    </citation>
    <scope>NUCLEOTIDE SEQUENCE</scope>
    <source>
        <strain evidence="14">GH2-1</strain>
    </source>
</reference>
<dbReference type="EMBL" id="JAPIVE010000001">
    <property type="protein sequence ID" value="MCX2523018.1"/>
    <property type="molecule type" value="Genomic_DNA"/>
</dbReference>
<evidence type="ECO:0000256" key="3">
    <source>
        <dbReference type="ARBA" id="ARBA00022763"/>
    </source>
</evidence>
<keyword evidence="5 11" id="KW-0347">Helicase</keyword>
<proteinExistence type="inferred from homology"/>
<evidence type="ECO:0000256" key="6">
    <source>
        <dbReference type="ARBA" id="ARBA00022839"/>
    </source>
</evidence>
<sequence>MVHEQGELGLEAPAALPAVDQVLTLLEQWSERDWIRPIDLHFARFIAEQGEQDSLVVLLAMLVSHQSGRGHICLVLKRFQASPCAYVQLPPEVDEGGDLTCLLSVLAQEPLSERLLGSSMVSAGDGSAPMVLDRERLYLRRFWRSECRVASKIRARMGPLLPADQKTVARLDVLFPAGPEQPDWQRLACALALRQRFCVISGGPGTGKTTTVARLLALLQEQALENDGVPLVIEMAAPTGKAAARLTESISGALAHLPVSESVKAALPREAVTLHRLLGARPDTRRFRFGERMPLPLDVLLVDEASMIDLELMAGLMEALPARARLILLGDRDQLASVEAGAILGDVCEGAWPPAFSTDVADWLTQASSYPLAPSTTERCIADHVVVLQKSYRFDAGSGIGALSRMINQRDPAGARQVLEAGYTDIALEPLGEIRARWHISRAVEGYRACLEQVHQQAAPEDVLGAFQQFRVLCALRRGEWGVDALNQAIATALFNRGLISDDHGWYAGRPVMVTSNDRQLNLYNGDIGIALPDAAAGGRLRVFFDQGERVRAVLPGRLTSVETAYAMTVHKSQGSEFSSVLFIVPDRHSPLLTRELLYTAVTRAKTRCDIAARRPEVFFEAMRHRVERSSGLQCRLDVKDGSGSASDMGGLTSTGPGQNGGHQ</sequence>
<keyword evidence="2 11" id="KW-0547">Nucleotide-binding</keyword>
<dbReference type="GO" id="GO:0017116">
    <property type="term" value="F:single-stranded DNA helicase activity"/>
    <property type="evidence" value="ECO:0007669"/>
    <property type="project" value="TreeGrafter"/>
</dbReference>
<dbReference type="GO" id="GO:0000724">
    <property type="term" value="P:double-strand break repair via homologous recombination"/>
    <property type="evidence" value="ECO:0007669"/>
    <property type="project" value="UniProtKB-UniRule"/>
</dbReference>
<evidence type="ECO:0000256" key="9">
    <source>
        <dbReference type="ARBA" id="ARBA00023204"/>
    </source>
</evidence>
<dbReference type="NCBIfam" id="TIGR01447">
    <property type="entry name" value="recD"/>
    <property type="match status" value="1"/>
</dbReference>
<keyword evidence="6 11" id="KW-0269">Exonuclease</keyword>
<evidence type="ECO:0000256" key="8">
    <source>
        <dbReference type="ARBA" id="ARBA00023125"/>
    </source>
</evidence>
<dbReference type="Pfam" id="PF13245">
    <property type="entry name" value="AAA_19"/>
    <property type="match status" value="1"/>
</dbReference>
<comment type="subunit">
    <text evidence="11">Heterotrimer of RecB, RecC and RecD. All subunits contribute to DNA-binding.</text>
</comment>
<dbReference type="InterPro" id="IPR050534">
    <property type="entry name" value="Coronavir_polyprotein_1ab"/>
</dbReference>
<keyword evidence="4 11" id="KW-0378">Hydrolase</keyword>
<evidence type="ECO:0000256" key="10">
    <source>
        <dbReference type="ARBA" id="ARBA00023235"/>
    </source>
</evidence>
<evidence type="ECO:0000256" key="5">
    <source>
        <dbReference type="ARBA" id="ARBA00022806"/>
    </source>
</evidence>
<accession>A0AA41ZK08</accession>
<dbReference type="InterPro" id="IPR027417">
    <property type="entry name" value="P-loop_NTPase"/>
</dbReference>
<evidence type="ECO:0000256" key="4">
    <source>
        <dbReference type="ARBA" id="ARBA00022801"/>
    </source>
</evidence>
<dbReference type="InterPro" id="IPR049550">
    <property type="entry name" value="RecD_N"/>
</dbReference>
<dbReference type="Gene3D" id="1.10.10.1020">
    <property type="entry name" value="RecBCD complex, subunit RecD, N-terminal domain"/>
    <property type="match status" value="1"/>
</dbReference>
<evidence type="ECO:0000256" key="7">
    <source>
        <dbReference type="ARBA" id="ARBA00022840"/>
    </source>
</evidence>
<dbReference type="InterPro" id="IPR041851">
    <property type="entry name" value="RecD_N_sf"/>
</dbReference>